<dbReference type="Proteomes" id="UP000184301">
    <property type="component" value="Unassembled WGS sequence"/>
</dbReference>
<dbReference type="AlphaFoldDB" id="A0A1M6UGJ0"/>
<sequence length="195" mass="21617">MKKGIWITIAVVGAITLAAAGAFVVVSNGLFHKEAKGLILYGTEQQLSADRELEAEDTEYSYQTEVKIVDENLMIIREKDMKELCGKQIVNQVNEKEQCEPVSEIESAKETPVYYAKNSKTDINIEGKELKVTAGDDLIIGTGRVFDEGYLVVSDNCYEKLDGAETGMLVLGLNKAADKEIERCQFENVQLIDMP</sequence>
<keyword evidence="2" id="KW-1185">Reference proteome</keyword>
<organism evidence="1 2">
    <name type="scientific">Hespellia stercorisuis DSM 15480</name>
    <dbReference type="NCBI Taxonomy" id="1121950"/>
    <lineage>
        <taxon>Bacteria</taxon>
        <taxon>Bacillati</taxon>
        <taxon>Bacillota</taxon>
        <taxon>Clostridia</taxon>
        <taxon>Lachnospirales</taxon>
        <taxon>Lachnospiraceae</taxon>
        <taxon>Hespellia</taxon>
    </lineage>
</organism>
<proteinExistence type="predicted"/>
<evidence type="ECO:0000313" key="2">
    <source>
        <dbReference type="Proteomes" id="UP000184301"/>
    </source>
</evidence>
<protein>
    <submittedName>
        <fullName evidence="1">Uncharacterized protein</fullName>
    </submittedName>
</protein>
<dbReference type="OrthoDB" id="2617138at2"/>
<dbReference type="STRING" id="1121950.SAMN02745243_03498"/>
<dbReference type="Gene3D" id="2.40.40.60">
    <property type="match status" value="1"/>
</dbReference>
<dbReference type="Pfam" id="PF17294">
    <property type="entry name" value="Lipoprotein_22"/>
    <property type="match status" value="1"/>
</dbReference>
<dbReference type="InterPro" id="IPR035253">
    <property type="entry name" value="Lipoprotein_22_bac"/>
</dbReference>
<gene>
    <name evidence="1" type="ORF">SAMN02745243_03498</name>
</gene>
<accession>A0A1M6UGJ0</accession>
<name>A0A1M6UGJ0_9FIRM</name>
<evidence type="ECO:0000313" key="1">
    <source>
        <dbReference type="EMBL" id="SHK68334.1"/>
    </source>
</evidence>
<dbReference type="RefSeq" id="WP_073112815.1">
    <property type="nucleotide sequence ID" value="NZ_FQZY01000072.1"/>
</dbReference>
<dbReference type="EMBL" id="FQZY01000072">
    <property type="protein sequence ID" value="SHK68334.1"/>
    <property type="molecule type" value="Genomic_DNA"/>
</dbReference>
<reference evidence="1 2" key="1">
    <citation type="submission" date="2016-11" db="EMBL/GenBank/DDBJ databases">
        <authorList>
            <person name="Jaros S."/>
            <person name="Januszkiewicz K."/>
            <person name="Wedrychowicz H."/>
        </authorList>
    </citation>
    <scope>NUCLEOTIDE SEQUENCE [LARGE SCALE GENOMIC DNA]</scope>
    <source>
        <strain evidence="1 2">DSM 15480</strain>
    </source>
</reference>